<feature type="transmembrane region" description="Helical" evidence="1">
    <location>
        <begin position="289"/>
        <end position="309"/>
    </location>
</feature>
<dbReference type="RefSeq" id="WP_204800189.1">
    <property type="nucleotide sequence ID" value="NZ_CAJNAP010000034.1"/>
</dbReference>
<keyword evidence="1" id="KW-0472">Membrane</keyword>
<accession>A0A8H8Z1R9</accession>
<dbReference type="Proteomes" id="UP000601736">
    <property type="component" value="Unassembled WGS sequence"/>
</dbReference>
<feature type="transmembrane region" description="Helical" evidence="1">
    <location>
        <begin position="106"/>
        <end position="126"/>
    </location>
</feature>
<proteinExistence type="predicted"/>
<protein>
    <recommendedName>
        <fullName evidence="4">Mll5186 protein</fullName>
    </recommendedName>
</protein>
<comment type="caution">
    <text evidence="2">The sequence shown here is derived from an EMBL/GenBank/DDBJ whole genome shotgun (WGS) entry which is preliminary data.</text>
</comment>
<evidence type="ECO:0008006" key="4">
    <source>
        <dbReference type="Google" id="ProtNLM"/>
    </source>
</evidence>
<feature type="transmembrane region" description="Helical" evidence="1">
    <location>
        <begin position="61"/>
        <end position="86"/>
    </location>
</feature>
<evidence type="ECO:0000256" key="1">
    <source>
        <dbReference type="SAM" id="Phobius"/>
    </source>
</evidence>
<organism evidence="2 3">
    <name type="scientific">Nitrosomonas nitrosa</name>
    <dbReference type="NCBI Taxonomy" id="52442"/>
    <lineage>
        <taxon>Bacteria</taxon>
        <taxon>Pseudomonadati</taxon>
        <taxon>Pseudomonadota</taxon>
        <taxon>Betaproteobacteria</taxon>
        <taxon>Nitrosomonadales</taxon>
        <taxon>Nitrosomonadaceae</taxon>
        <taxon>Nitrosomonas</taxon>
    </lineage>
</organism>
<sequence>MIPTTNTNEALQNDQSAVSWGAIFAGSAASAALSLALLILGVGLGLSVVSPWANSGASAATISISAIIWLTLSALIAAALGGYLAGRLRTKWNKVNTDEVYFRDTAHGFLTWAISLLLTAALWTSVMGSIVSGTIQAGASVAEGVATTTATAITAGSAAAGTETGKPGSDIKSMGYFIDSLFRKDLSTPSDSTSYENDTNAVPTSTDDSRSAAEVVRIFMKSIQTGDLETEDALYVSQIIAQHTGLTQEEAEKRVKDTYGRIQKELKDTEIAAKEAADQMREASVYTSLWLFISLLASAFIASLAATYGGRQRDM</sequence>
<name>A0A8H8Z1R9_9PROT</name>
<dbReference type="AlphaFoldDB" id="A0A8H8Z1R9"/>
<keyword evidence="1" id="KW-0812">Transmembrane</keyword>
<dbReference type="EMBL" id="CAJNAP010000034">
    <property type="protein sequence ID" value="CAE6512234.1"/>
    <property type="molecule type" value="Genomic_DNA"/>
</dbReference>
<gene>
    <name evidence="2" type="ORF">NMYAN_40088</name>
</gene>
<feature type="transmembrane region" description="Helical" evidence="1">
    <location>
        <begin position="20"/>
        <end position="49"/>
    </location>
</feature>
<evidence type="ECO:0000313" key="2">
    <source>
        <dbReference type="EMBL" id="CAE6512234.1"/>
    </source>
</evidence>
<keyword evidence="1" id="KW-1133">Transmembrane helix</keyword>
<reference evidence="2" key="1">
    <citation type="submission" date="2021-02" db="EMBL/GenBank/DDBJ databases">
        <authorList>
            <person name="Han P."/>
        </authorList>
    </citation>
    <scope>NUCLEOTIDE SEQUENCE</scope>
    <source>
        <strain evidence="2">Nitrosomonas nitrosa 18-3D</strain>
    </source>
</reference>
<evidence type="ECO:0000313" key="3">
    <source>
        <dbReference type="Proteomes" id="UP000601736"/>
    </source>
</evidence>